<dbReference type="AlphaFoldDB" id="A0A8J3M5Z0"/>
<dbReference type="CDD" id="cd13589">
    <property type="entry name" value="PBP2_polyamine_RpCGA009"/>
    <property type="match status" value="1"/>
</dbReference>
<comment type="caution">
    <text evidence="3">The sequence shown here is derived from an EMBL/GenBank/DDBJ whole genome shotgun (WGS) entry which is preliminary data.</text>
</comment>
<dbReference type="InterPro" id="IPR001188">
    <property type="entry name" value="Sperm_putr-bd"/>
</dbReference>
<keyword evidence="4" id="KW-1185">Reference proteome</keyword>
<organism evidence="3 4">
    <name type="scientific">Seohaeicola zhoushanensis</name>
    <dbReference type="NCBI Taxonomy" id="1569283"/>
    <lineage>
        <taxon>Bacteria</taxon>
        <taxon>Pseudomonadati</taxon>
        <taxon>Pseudomonadota</taxon>
        <taxon>Alphaproteobacteria</taxon>
        <taxon>Rhodobacterales</taxon>
        <taxon>Roseobacteraceae</taxon>
        <taxon>Seohaeicola</taxon>
    </lineage>
</organism>
<dbReference type="PANTHER" id="PTHR30006">
    <property type="entry name" value="THIAMINE-BINDING PERIPLASMIC PROTEIN-RELATED"/>
    <property type="match status" value="1"/>
</dbReference>
<keyword evidence="1 2" id="KW-0732">Signal</keyword>
<name>A0A8J3M5Z0_9RHOB</name>
<dbReference type="Proteomes" id="UP000626220">
    <property type="component" value="Unassembled WGS sequence"/>
</dbReference>
<protein>
    <submittedName>
        <fullName evidence="3">ABC transporter substrate-binding protein</fullName>
    </submittedName>
</protein>
<reference evidence="3" key="2">
    <citation type="submission" date="2020-09" db="EMBL/GenBank/DDBJ databases">
        <authorList>
            <person name="Sun Q."/>
            <person name="Kim S."/>
        </authorList>
    </citation>
    <scope>NUCLEOTIDE SEQUENCE</scope>
    <source>
        <strain evidence="3">KCTC 42650</strain>
    </source>
</reference>
<evidence type="ECO:0000313" key="4">
    <source>
        <dbReference type="Proteomes" id="UP000626220"/>
    </source>
</evidence>
<dbReference type="GO" id="GO:0015888">
    <property type="term" value="P:thiamine transport"/>
    <property type="evidence" value="ECO:0007669"/>
    <property type="project" value="TreeGrafter"/>
</dbReference>
<reference evidence="3" key="1">
    <citation type="journal article" date="2014" name="Int. J. Syst. Evol. Microbiol.">
        <title>Complete genome sequence of Corynebacterium casei LMG S-19264T (=DSM 44701T), isolated from a smear-ripened cheese.</title>
        <authorList>
            <consortium name="US DOE Joint Genome Institute (JGI-PGF)"/>
            <person name="Walter F."/>
            <person name="Albersmeier A."/>
            <person name="Kalinowski J."/>
            <person name="Ruckert C."/>
        </authorList>
    </citation>
    <scope>NUCLEOTIDE SEQUENCE</scope>
    <source>
        <strain evidence="3">KCTC 42650</strain>
    </source>
</reference>
<evidence type="ECO:0000256" key="2">
    <source>
        <dbReference type="SAM" id="SignalP"/>
    </source>
</evidence>
<dbReference type="PRINTS" id="PR00909">
    <property type="entry name" value="SPERMDNBNDNG"/>
</dbReference>
<evidence type="ECO:0000256" key="1">
    <source>
        <dbReference type="ARBA" id="ARBA00022729"/>
    </source>
</evidence>
<proteinExistence type="predicted"/>
<sequence>MNKLLTVTTAVAALVAGSQGAQAKDLVVGMFGGSFGRAAQTCHVKPFETASGDAVVAQEGNSSQFAAMVRATGGDSDFDVVYIDNSFAAQLAAEGLLQGLDKSKLSHSGELVEGAFGADDHFVQYQWGATALAYNPADFPTPPDSWSAVFDAASTGKVALPDIAGTAGVHFLLAAARLNGGDIDNLDPGFAAIAKIAPQVKAYYTQADQIISMFERGEISIAPWYPDRAAAAADAGVPVAVAYPKEGAIGIKVTMVIPKGSENTDGAYAYVDNALSAEVQKCFAENMYAGPVNTNVTLEGAAAKAVPPEMFGKLYFPDPTKIAANVADWRQRWQREITK</sequence>
<accession>A0A8J3M5Z0</accession>
<dbReference type="GO" id="GO:0030975">
    <property type="term" value="F:thiamine binding"/>
    <property type="evidence" value="ECO:0007669"/>
    <property type="project" value="TreeGrafter"/>
</dbReference>
<dbReference type="InterPro" id="IPR006059">
    <property type="entry name" value="SBP"/>
</dbReference>
<dbReference type="GO" id="GO:0019808">
    <property type="term" value="F:polyamine binding"/>
    <property type="evidence" value="ECO:0007669"/>
    <property type="project" value="InterPro"/>
</dbReference>
<dbReference type="RefSeq" id="WP_229863890.1">
    <property type="nucleotide sequence ID" value="NZ_BNCJ01000002.1"/>
</dbReference>
<feature type="chain" id="PRO_5035210350" evidence="2">
    <location>
        <begin position="24"/>
        <end position="339"/>
    </location>
</feature>
<gene>
    <name evidence="3" type="ORF">GCM10017056_08480</name>
</gene>
<dbReference type="GO" id="GO:0015846">
    <property type="term" value="P:polyamine transport"/>
    <property type="evidence" value="ECO:0007669"/>
    <property type="project" value="InterPro"/>
</dbReference>
<dbReference type="Pfam" id="PF13416">
    <property type="entry name" value="SBP_bac_8"/>
    <property type="match status" value="1"/>
</dbReference>
<dbReference type="SUPFAM" id="SSF53850">
    <property type="entry name" value="Periplasmic binding protein-like II"/>
    <property type="match status" value="1"/>
</dbReference>
<feature type="signal peptide" evidence="2">
    <location>
        <begin position="1"/>
        <end position="23"/>
    </location>
</feature>
<evidence type="ECO:0000313" key="3">
    <source>
        <dbReference type="EMBL" id="GHF39312.1"/>
    </source>
</evidence>
<dbReference type="Gene3D" id="3.40.190.10">
    <property type="entry name" value="Periplasmic binding protein-like II"/>
    <property type="match status" value="2"/>
</dbReference>
<dbReference type="PANTHER" id="PTHR30006:SF2">
    <property type="entry name" value="ABC TRANSPORTER SUBSTRATE-BINDING PROTEIN"/>
    <property type="match status" value="1"/>
</dbReference>
<dbReference type="EMBL" id="BNCJ01000002">
    <property type="protein sequence ID" value="GHF39312.1"/>
    <property type="molecule type" value="Genomic_DNA"/>
</dbReference>
<dbReference type="GO" id="GO:0030288">
    <property type="term" value="C:outer membrane-bounded periplasmic space"/>
    <property type="evidence" value="ECO:0007669"/>
    <property type="project" value="TreeGrafter"/>
</dbReference>
<dbReference type="GO" id="GO:0030976">
    <property type="term" value="F:thiamine pyrophosphate binding"/>
    <property type="evidence" value="ECO:0007669"/>
    <property type="project" value="TreeGrafter"/>
</dbReference>